<dbReference type="SUPFAM" id="SSF51182">
    <property type="entry name" value="RmlC-like cupins"/>
    <property type="match status" value="1"/>
</dbReference>
<comment type="caution">
    <text evidence="2">The sequence shown here is derived from an EMBL/GenBank/DDBJ whole genome shotgun (WGS) entry which is preliminary data.</text>
</comment>
<dbReference type="Gene3D" id="2.60.120.10">
    <property type="entry name" value="Jelly Rolls"/>
    <property type="match status" value="1"/>
</dbReference>
<evidence type="ECO:0000313" key="2">
    <source>
        <dbReference type="EMBL" id="PVZ12826.1"/>
    </source>
</evidence>
<keyword evidence="3" id="KW-1185">Reference proteome</keyword>
<dbReference type="RefSeq" id="WP_116678935.1">
    <property type="nucleotide sequence ID" value="NZ_JBGXZY010000079.1"/>
</dbReference>
<name>A0A2U1FL27_9PORP</name>
<dbReference type="InterPro" id="IPR013096">
    <property type="entry name" value="Cupin_2"/>
</dbReference>
<dbReference type="Proteomes" id="UP000245462">
    <property type="component" value="Unassembled WGS sequence"/>
</dbReference>
<dbReference type="GeneID" id="94550351"/>
<evidence type="ECO:0000313" key="3">
    <source>
        <dbReference type="Proteomes" id="UP000245462"/>
    </source>
</evidence>
<dbReference type="InterPro" id="IPR014710">
    <property type="entry name" value="RmlC-like_jellyroll"/>
</dbReference>
<sequence>MTQPTHPIGQEINAFGQVINNKELMLVHLRLKSGEQVPPHDHKGQEVFFTVVAGTVEVTLDETETYRLSTGTVLHFPGEARVGVKAVEESEFFVYLINRQ</sequence>
<dbReference type="Pfam" id="PF07883">
    <property type="entry name" value="Cupin_2"/>
    <property type="match status" value="1"/>
</dbReference>
<dbReference type="InterPro" id="IPR011051">
    <property type="entry name" value="RmlC_Cupin_sf"/>
</dbReference>
<proteinExistence type="predicted"/>
<protein>
    <recommendedName>
        <fullName evidence="1">Cupin type-2 domain-containing protein</fullName>
    </recommendedName>
</protein>
<evidence type="ECO:0000259" key="1">
    <source>
        <dbReference type="Pfam" id="PF07883"/>
    </source>
</evidence>
<organism evidence="2 3">
    <name type="scientific">Porphyromonas loveana</name>
    <dbReference type="NCBI Taxonomy" id="1884669"/>
    <lineage>
        <taxon>Bacteria</taxon>
        <taxon>Pseudomonadati</taxon>
        <taxon>Bacteroidota</taxon>
        <taxon>Bacteroidia</taxon>
        <taxon>Bacteroidales</taxon>
        <taxon>Porphyromonadaceae</taxon>
        <taxon>Porphyromonas</taxon>
    </lineage>
</organism>
<dbReference type="OrthoDB" id="1074360at2"/>
<reference evidence="2 3" key="1">
    <citation type="submission" date="2018-04" db="EMBL/GenBank/DDBJ databases">
        <title>Genomic Encyclopedia of Type Strains, Phase IV (KMG-IV): sequencing the most valuable type-strain genomes for metagenomic binning, comparative biology and taxonomic classification.</title>
        <authorList>
            <person name="Goeker M."/>
        </authorList>
    </citation>
    <scope>NUCLEOTIDE SEQUENCE [LARGE SCALE GENOMIC DNA]</scope>
    <source>
        <strain evidence="2 3">DSM 28520</strain>
    </source>
</reference>
<accession>A0A2U1FL27</accession>
<gene>
    <name evidence="2" type="ORF">C7382_104133</name>
</gene>
<feature type="domain" description="Cupin type-2" evidence="1">
    <location>
        <begin position="28"/>
        <end position="90"/>
    </location>
</feature>
<dbReference type="AlphaFoldDB" id="A0A2U1FL27"/>
<dbReference type="EMBL" id="QEKY01000004">
    <property type="protein sequence ID" value="PVZ12826.1"/>
    <property type="molecule type" value="Genomic_DNA"/>
</dbReference>